<evidence type="ECO:0000259" key="1">
    <source>
        <dbReference type="Pfam" id="PF09869"/>
    </source>
</evidence>
<dbReference type="InterPro" id="IPR056731">
    <property type="entry name" value="DUF2096_N"/>
</dbReference>
<keyword evidence="4" id="KW-1185">Reference proteome</keyword>
<organism evidence="3 4">
    <name type="scientific">Methanobacterium spitsbergense</name>
    <dbReference type="NCBI Taxonomy" id="2874285"/>
    <lineage>
        <taxon>Archaea</taxon>
        <taxon>Methanobacteriati</taxon>
        <taxon>Methanobacteriota</taxon>
        <taxon>Methanomada group</taxon>
        <taxon>Methanobacteria</taxon>
        <taxon>Methanobacteriales</taxon>
        <taxon>Methanobacteriaceae</taxon>
        <taxon>Methanobacterium</taxon>
    </lineage>
</organism>
<dbReference type="Proteomes" id="UP000825933">
    <property type="component" value="Unassembled WGS sequence"/>
</dbReference>
<evidence type="ECO:0000313" key="4">
    <source>
        <dbReference type="Proteomes" id="UP000825933"/>
    </source>
</evidence>
<feature type="domain" description="DUF2096" evidence="2">
    <location>
        <begin position="6"/>
        <end position="100"/>
    </location>
</feature>
<proteinExistence type="predicted"/>
<dbReference type="InterPro" id="IPR017098">
    <property type="entry name" value="UCP037052"/>
</dbReference>
<dbReference type="Pfam" id="PF23100">
    <property type="entry name" value="DUF2096_N"/>
    <property type="match status" value="1"/>
</dbReference>
<dbReference type="EMBL" id="JAIOUQ010000009">
    <property type="protein sequence ID" value="MBZ2166146.1"/>
    <property type="molecule type" value="Genomic_DNA"/>
</dbReference>
<dbReference type="PIRSF" id="PIRSF037052">
    <property type="entry name" value="UCP037052"/>
    <property type="match status" value="1"/>
</dbReference>
<dbReference type="RefSeq" id="WP_223791713.1">
    <property type="nucleotide sequence ID" value="NZ_JAIOUQ010000009.1"/>
</dbReference>
<dbReference type="Pfam" id="PF09869">
    <property type="entry name" value="KH_DUF2096_C"/>
    <property type="match status" value="1"/>
</dbReference>
<sequence length="180" mass="20878">MSDLPVEQTWMVLVELLSDLRKRNVEIDPDIPKDIRLAKTTINFYKVNPADPERLNEVKRINDFLNTAQSKLLDLAEEEGKEYVDQWIKKLTKASRGEKIYDLPDKKSEFVVGAPPGFSMVRVTFKIPLDEERIQDIAEYHNVIIEFLTDTIIAIYGDKQNIQDSLKEISSFFTEQIEND</sequence>
<feature type="domain" description="DUF2096" evidence="1">
    <location>
        <begin position="117"/>
        <end position="175"/>
    </location>
</feature>
<dbReference type="AlphaFoldDB" id="A0A8T5UW75"/>
<evidence type="ECO:0000313" key="3">
    <source>
        <dbReference type="EMBL" id="MBZ2166146.1"/>
    </source>
</evidence>
<gene>
    <name evidence="3" type="ORF">K8N75_08850</name>
</gene>
<evidence type="ECO:0000259" key="2">
    <source>
        <dbReference type="Pfam" id="PF23100"/>
    </source>
</evidence>
<comment type="caution">
    <text evidence="3">The sequence shown here is derived from an EMBL/GenBank/DDBJ whole genome shotgun (WGS) entry which is preliminary data.</text>
</comment>
<protein>
    <submittedName>
        <fullName evidence="3">DUF2096 domain-containing protein</fullName>
    </submittedName>
</protein>
<dbReference type="InterPro" id="IPR056730">
    <property type="entry name" value="DUF2096_C"/>
</dbReference>
<accession>A0A8T5UW75</accession>
<name>A0A8T5UW75_9EURY</name>
<reference evidence="4" key="1">
    <citation type="journal article" date="2022" name="Microbiol. Resour. Announc.">
        <title>Draft Genome Sequence of a Methanogenic Archaeon from West Spitsbergen Permafrost.</title>
        <authorList>
            <person name="Trubitsyn V."/>
            <person name="Rivkina E."/>
            <person name="Shcherbakova V."/>
        </authorList>
    </citation>
    <scope>NUCLEOTIDE SEQUENCE [LARGE SCALE GENOMIC DNA]</scope>
    <source>
        <strain evidence="4">VT</strain>
    </source>
</reference>